<evidence type="ECO:0000313" key="3">
    <source>
        <dbReference type="Proteomes" id="UP001589838"/>
    </source>
</evidence>
<protein>
    <recommendedName>
        <fullName evidence="4">Lipoprotein</fullName>
    </recommendedName>
</protein>
<evidence type="ECO:0000256" key="1">
    <source>
        <dbReference type="SAM" id="SignalP"/>
    </source>
</evidence>
<name>A0ABV6KJA7_9BACI</name>
<dbReference type="PROSITE" id="PS51257">
    <property type="entry name" value="PROKAR_LIPOPROTEIN"/>
    <property type="match status" value="1"/>
</dbReference>
<dbReference type="RefSeq" id="WP_335959746.1">
    <property type="nucleotide sequence ID" value="NZ_JAXBLX010000007.1"/>
</dbReference>
<reference evidence="2 3" key="1">
    <citation type="submission" date="2024-09" db="EMBL/GenBank/DDBJ databases">
        <authorList>
            <person name="Sun Q."/>
            <person name="Mori K."/>
        </authorList>
    </citation>
    <scope>NUCLEOTIDE SEQUENCE [LARGE SCALE GENOMIC DNA]</scope>
    <source>
        <strain evidence="2 3">NCAIM B.02610</strain>
    </source>
</reference>
<sequence length="212" mass="24330">MNMRKWSAVLLCTLFLTACESLTTTGLTKQKPLNEVTLSENEQVIFSLLADRIFYLDFKDSKKEFRSIEVGVDYYHYGELVEKNGGMIMGANDPEMELEEKRARFLFTMNTQEGDENISVYGNLNVIYNSGSSGSTSYSFEREGTARGSSSWGYLVDQIDEITYDEKNYVAYYIENVESNTMRSFDSEVAVTPNQEYEHVYMYYVAISDKPL</sequence>
<evidence type="ECO:0000313" key="2">
    <source>
        <dbReference type="EMBL" id="MFC0473406.1"/>
    </source>
</evidence>
<organism evidence="2 3">
    <name type="scientific">Halalkalibacter kiskunsagensis</name>
    <dbReference type="NCBI Taxonomy" id="1548599"/>
    <lineage>
        <taxon>Bacteria</taxon>
        <taxon>Bacillati</taxon>
        <taxon>Bacillota</taxon>
        <taxon>Bacilli</taxon>
        <taxon>Bacillales</taxon>
        <taxon>Bacillaceae</taxon>
        <taxon>Halalkalibacter</taxon>
    </lineage>
</organism>
<feature type="signal peptide" evidence="1">
    <location>
        <begin position="1"/>
        <end position="23"/>
    </location>
</feature>
<keyword evidence="1" id="KW-0732">Signal</keyword>
<dbReference type="EMBL" id="JBHLUX010000093">
    <property type="protein sequence ID" value="MFC0473406.1"/>
    <property type="molecule type" value="Genomic_DNA"/>
</dbReference>
<keyword evidence="3" id="KW-1185">Reference proteome</keyword>
<proteinExistence type="predicted"/>
<accession>A0ABV6KJA7</accession>
<evidence type="ECO:0008006" key="4">
    <source>
        <dbReference type="Google" id="ProtNLM"/>
    </source>
</evidence>
<gene>
    <name evidence="2" type="ORF">ACFFHM_23590</name>
</gene>
<comment type="caution">
    <text evidence="2">The sequence shown here is derived from an EMBL/GenBank/DDBJ whole genome shotgun (WGS) entry which is preliminary data.</text>
</comment>
<dbReference type="Proteomes" id="UP001589838">
    <property type="component" value="Unassembled WGS sequence"/>
</dbReference>
<feature type="chain" id="PRO_5046476653" description="Lipoprotein" evidence="1">
    <location>
        <begin position="24"/>
        <end position="212"/>
    </location>
</feature>